<evidence type="ECO:0000256" key="6">
    <source>
        <dbReference type="ARBA" id="ARBA00023136"/>
    </source>
</evidence>
<dbReference type="CDD" id="cd06173">
    <property type="entry name" value="MFS_MefA_like"/>
    <property type="match status" value="1"/>
</dbReference>
<dbReference type="InterPro" id="IPR036259">
    <property type="entry name" value="MFS_trans_sf"/>
</dbReference>
<dbReference type="Pfam" id="PF05977">
    <property type="entry name" value="MFS_3"/>
    <property type="match status" value="1"/>
</dbReference>
<proteinExistence type="predicted"/>
<accession>A0A1I3MEI8</accession>
<keyword evidence="4 7" id="KW-0812">Transmembrane</keyword>
<reference evidence="8 9" key="1">
    <citation type="submission" date="2016-10" db="EMBL/GenBank/DDBJ databases">
        <authorList>
            <person name="de Groot N.N."/>
        </authorList>
    </citation>
    <scope>NUCLEOTIDE SEQUENCE [LARGE SCALE GENOMIC DNA]</scope>
    <source>
        <strain evidence="8 9">DSM 44778</strain>
    </source>
</reference>
<keyword evidence="5 7" id="KW-1133">Transmembrane helix</keyword>
<keyword evidence="3" id="KW-1003">Cell membrane</keyword>
<dbReference type="EMBL" id="FORR01000003">
    <property type="protein sequence ID" value="SFI95362.1"/>
    <property type="molecule type" value="Genomic_DNA"/>
</dbReference>
<keyword evidence="9" id="KW-1185">Reference proteome</keyword>
<dbReference type="STRING" id="46223.SAMN05421852_10333"/>
<feature type="transmembrane region" description="Helical" evidence="7">
    <location>
        <begin position="294"/>
        <end position="327"/>
    </location>
</feature>
<organism evidence="8 9">
    <name type="scientific">Thermoflavimicrobium dichotomicum</name>
    <dbReference type="NCBI Taxonomy" id="46223"/>
    <lineage>
        <taxon>Bacteria</taxon>
        <taxon>Bacillati</taxon>
        <taxon>Bacillota</taxon>
        <taxon>Bacilli</taxon>
        <taxon>Bacillales</taxon>
        <taxon>Thermoactinomycetaceae</taxon>
        <taxon>Thermoflavimicrobium</taxon>
    </lineage>
</organism>
<dbReference type="InterPro" id="IPR010290">
    <property type="entry name" value="TM_effector"/>
</dbReference>
<evidence type="ECO:0000313" key="8">
    <source>
        <dbReference type="EMBL" id="SFI95362.1"/>
    </source>
</evidence>
<feature type="transmembrane region" description="Helical" evidence="7">
    <location>
        <begin position="231"/>
        <end position="252"/>
    </location>
</feature>
<feature type="transmembrane region" description="Helical" evidence="7">
    <location>
        <begin position="367"/>
        <end position="400"/>
    </location>
</feature>
<dbReference type="PANTHER" id="PTHR23513:SF11">
    <property type="entry name" value="STAPHYLOFERRIN A TRANSPORTER"/>
    <property type="match status" value="1"/>
</dbReference>
<name>A0A1I3MEI8_9BACL</name>
<evidence type="ECO:0000313" key="9">
    <source>
        <dbReference type="Proteomes" id="UP000199545"/>
    </source>
</evidence>
<dbReference type="GO" id="GO:0005886">
    <property type="term" value="C:plasma membrane"/>
    <property type="evidence" value="ECO:0007669"/>
    <property type="project" value="UniProtKB-SubCell"/>
</dbReference>
<dbReference type="Gene3D" id="1.20.1250.20">
    <property type="entry name" value="MFS general substrate transporter like domains"/>
    <property type="match status" value="1"/>
</dbReference>
<dbReference type="PANTHER" id="PTHR23513">
    <property type="entry name" value="INTEGRAL MEMBRANE EFFLUX PROTEIN-RELATED"/>
    <property type="match status" value="1"/>
</dbReference>
<evidence type="ECO:0000256" key="2">
    <source>
        <dbReference type="ARBA" id="ARBA00022448"/>
    </source>
</evidence>
<keyword evidence="6 7" id="KW-0472">Membrane</keyword>
<dbReference type="SUPFAM" id="SSF103473">
    <property type="entry name" value="MFS general substrate transporter"/>
    <property type="match status" value="1"/>
</dbReference>
<dbReference type="RefSeq" id="WP_093228346.1">
    <property type="nucleotide sequence ID" value="NZ_FORR01000003.1"/>
</dbReference>
<evidence type="ECO:0000256" key="3">
    <source>
        <dbReference type="ARBA" id="ARBA00022475"/>
    </source>
</evidence>
<dbReference type="OrthoDB" id="9775268at2"/>
<feature type="transmembrane region" description="Helical" evidence="7">
    <location>
        <begin position="86"/>
        <end position="104"/>
    </location>
</feature>
<evidence type="ECO:0000256" key="1">
    <source>
        <dbReference type="ARBA" id="ARBA00004651"/>
    </source>
</evidence>
<evidence type="ECO:0000256" key="5">
    <source>
        <dbReference type="ARBA" id="ARBA00022989"/>
    </source>
</evidence>
<sequence>MKVVVEKRKSESKFALKNKSYRIYTWGNFFSRLGEWIDYTVLNWAVLAYTHSPFYLAVINACRLIPVFLASIPAGVMADRWNQRKVLVRCQCVVLLLTCILALIPFDSCFWLMAGIVTLRSLFSAIDLPIRNTYITTLVSEQHMASAISLNALVLNLSRIMGPALAGFLLTKYEASDLFWLNAWSIGVYILTLLIMPREEDSPAQMKSIHLKQDISEAVQYIRSNPVVQSLFILAIVPMIFGFPYTSMMPLFAKHLMQLNADGFGLLLSASGMGAILCSSFLSTGKWMADGKRLILSIFFFGFFLTCFMFAHTLLIAVIMMFFIGFMGQCYRTMSRVSIQAVVPDELRGRIVSIAMMDRGLIPFGSLIISLVADVFGALWAGLLMGLGCMFISLIVAVYWRQIWDFTCRKDREAC</sequence>
<feature type="transmembrane region" description="Helical" evidence="7">
    <location>
        <begin position="264"/>
        <end position="282"/>
    </location>
</feature>
<keyword evidence="2" id="KW-0813">Transport</keyword>
<evidence type="ECO:0000256" key="7">
    <source>
        <dbReference type="SAM" id="Phobius"/>
    </source>
</evidence>
<evidence type="ECO:0000256" key="4">
    <source>
        <dbReference type="ARBA" id="ARBA00022692"/>
    </source>
</evidence>
<gene>
    <name evidence="8" type="ORF">SAMN05421852_10333</name>
</gene>
<feature type="transmembrane region" description="Helical" evidence="7">
    <location>
        <begin position="179"/>
        <end position="197"/>
    </location>
</feature>
<protein>
    <submittedName>
        <fullName evidence="8">Predicted arabinose efflux permease, MFS family</fullName>
    </submittedName>
</protein>
<comment type="subcellular location">
    <subcellularLocation>
        <location evidence="1">Cell membrane</location>
        <topology evidence="1">Multi-pass membrane protein</topology>
    </subcellularLocation>
</comment>
<dbReference type="Proteomes" id="UP000199545">
    <property type="component" value="Unassembled WGS sequence"/>
</dbReference>
<dbReference type="AlphaFoldDB" id="A0A1I3MEI8"/>